<dbReference type="SUPFAM" id="SSF52743">
    <property type="entry name" value="Subtilisin-like"/>
    <property type="match status" value="1"/>
</dbReference>
<evidence type="ECO:0000256" key="8">
    <source>
        <dbReference type="RuleBase" id="RU003355"/>
    </source>
</evidence>
<evidence type="ECO:0000256" key="1">
    <source>
        <dbReference type="ARBA" id="ARBA00022670"/>
    </source>
</evidence>
<feature type="active site" description="Charge relay system" evidence="7">
    <location>
        <position position="149"/>
    </location>
</feature>
<keyword evidence="1 7" id="KW-0645">Protease</keyword>
<feature type="domain" description="Calx-beta" evidence="10">
    <location>
        <begin position="1696"/>
        <end position="1800"/>
    </location>
</feature>
<dbReference type="PRINTS" id="PR00723">
    <property type="entry name" value="SUBTILISIN"/>
</dbReference>
<evidence type="ECO:0000313" key="11">
    <source>
        <dbReference type="EMBL" id="PQO25741.1"/>
    </source>
</evidence>
<dbReference type="InterPro" id="IPR038081">
    <property type="entry name" value="CalX-like_sf"/>
</dbReference>
<dbReference type="PROSITE" id="PS00137">
    <property type="entry name" value="SUBTILASE_HIS"/>
    <property type="match status" value="1"/>
</dbReference>
<dbReference type="Gene3D" id="3.40.50.200">
    <property type="entry name" value="Peptidase S8/S53 domain"/>
    <property type="match status" value="1"/>
</dbReference>
<dbReference type="Gene3D" id="2.130.10.10">
    <property type="entry name" value="YVTN repeat-like/Quinoprotein amine dehydrogenase"/>
    <property type="match status" value="3"/>
</dbReference>
<evidence type="ECO:0000256" key="6">
    <source>
        <dbReference type="ARBA" id="ARBA00022837"/>
    </source>
</evidence>
<dbReference type="EMBL" id="PUIA01000074">
    <property type="protein sequence ID" value="PQO25741.1"/>
    <property type="molecule type" value="Genomic_DNA"/>
</dbReference>
<dbReference type="GO" id="GO:0004252">
    <property type="term" value="F:serine-type endopeptidase activity"/>
    <property type="evidence" value="ECO:0007669"/>
    <property type="project" value="UniProtKB-UniRule"/>
</dbReference>
<dbReference type="Proteomes" id="UP000240009">
    <property type="component" value="Unassembled WGS sequence"/>
</dbReference>
<evidence type="ECO:0000256" key="9">
    <source>
        <dbReference type="SAM" id="MobiDB-lite"/>
    </source>
</evidence>
<dbReference type="InterPro" id="IPR000209">
    <property type="entry name" value="Peptidase_S8/S53_dom"/>
</dbReference>
<keyword evidence="2" id="KW-0732">Signal</keyword>
<feature type="region of interest" description="Disordered" evidence="9">
    <location>
        <begin position="744"/>
        <end position="777"/>
    </location>
</feature>
<accession>A0A2S8F0Q3</accession>
<dbReference type="PROSITE" id="PS00138">
    <property type="entry name" value="SUBTILASE_SER"/>
    <property type="match status" value="1"/>
</dbReference>
<gene>
    <name evidence="11" type="ORF">C5Y96_23310</name>
</gene>
<dbReference type="PROSITE" id="PS51892">
    <property type="entry name" value="SUBTILASE"/>
    <property type="match status" value="1"/>
</dbReference>
<dbReference type="InterPro" id="IPR015943">
    <property type="entry name" value="WD40/YVTN_repeat-like_dom_sf"/>
</dbReference>
<comment type="similarity">
    <text evidence="7 8">Belongs to the peptidase S8 family.</text>
</comment>
<dbReference type="SUPFAM" id="SSF110296">
    <property type="entry name" value="Oligoxyloglucan reducing end-specific cellobiohydrolase"/>
    <property type="match status" value="1"/>
</dbReference>
<dbReference type="PANTHER" id="PTHR46682:SF1">
    <property type="entry name" value="ADHESION G-PROTEIN COUPLED RECEPTOR V1"/>
    <property type="match status" value="1"/>
</dbReference>
<dbReference type="InterPro" id="IPR023827">
    <property type="entry name" value="Peptidase_S8_Asp-AS"/>
</dbReference>
<dbReference type="PANTHER" id="PTHR46682">
    <property type="entry name" value="ADHESION G-PROTEIN COUPLED RECEPTOR V1"/>
    <property type="match status" value="1"/>
</dbReference>
<evidence type="ECO:0000256" key="2">
    <source>
        <dbReference type="ARBA" id="ARBA00022729"/>
    </source>
</evidence>
<dbReference type="Pfam" id="PF03160">
    <property type="entry name" value="Calx-beta"/>
    <property type="match status" value="7"/>
</dbReference>
<dbReference type="Pfam" id="PF00082">
    <property type="entry name" value="Peptidase_S8"/>
    <property type="match status" value="1"/>
</dbReference>
<dbReference type="GO" id="GO:0006508">
    <property type="term" value="P:proteolysis"/>
    <property type="evidence" value="ECO:0007669"/>
    <property type="project" value="UniProtKB-KW"/>
</dbReference>
<dbReference type="InterPro" id="IPR036852">
    <property type="entry name" value="Peptidase_S8/S53_dom_sf"/>
</dbReference>
<dbReference type="InterPro" id="IPR003644">
    <property type="entry name" value="Calx_beta"/>
</dbReference>
<feature type="active site" description="Charge relay system" evidence="7">
    <location>
        <position position="191"/>
    </location>
</feature>
<sequence length="2301" mass="240129">MSFKRLLAHLRDSSKNAESSSRVITWRCKPLRRPVLLERLEFREMLSVNPGLGWDAEEHTVISATVCFPEFASAENVKLQDSVVLSAIDAISTTGSDVPIYRDGEVLPADSGLLPATQQSSTLINIDDFRADPRFSLIDGYGFSTVILDTGIDLDHPFFGPDLDGNGIADRIVYSYDFADGDSDASDLNGHGSNVSSIVASSDTTWTGMAPGANIIHLKVFTDSGNGSFGYVEQALQWVVNNVSTYNIASVNMSLGNTNNYTSSQTFSSTIGINDELAALAALDVIVASSSGNDFFTFNSQQGVAYPAADPNSLSVGAVYDTSGSGFTYSSGAQAYTIGPGRITPFSQRHPELTSIMAPGAPITGAGPTGGLVTQHGTSQASPHIAGIAALAQQLASEQLGRRLTVSEFASLLKSTATIITDGDDENDNVINTGLTFPLVDVFALAEAIVDLAVSTPTATWNPLGPFGASDGQVENVLPDDTVVGAIHTVLAHPLDPNILYIGGTNGGIWRTTNATAIQPNWEPLSDQLPSSSIGAMVFDRADNTSQTIYAGIGRYSSFGRIGNERIGLVRTTDGGDSWSIIDGNGTLTGKNISGVYANGNTIIVSVNTADIVSASNVGIFRSVDGGATFQLVSQGNGFSNGLPAGVSYDLVADPINPDVLYTSMVFSDLYGGGASGVYRTTDRGATWVKVSSSAMDQLIDNGTTNRTGTSNLEFAVGTSNNVYVSIINEGRVDGLFRSGDGGTSWTQMDTPSTNENGTDVGLNPGGGKGPTASDTPEDIAGGQGTIHFSIVADPVDPNIVYVGGDRQPLEFQYPTSIGAIDYSGRLFRGDASLPTGSQWVHLTHSNTLGAIGGGTANGSSPHADSRDMVFDALGNIIEVDDGGIYRRSSPRSNLGDWFSVIGDLQVTEIHDVAYDAISQVAISGNQDTGTTQQSTQGAELWQSISTGDGGDVAVDDITLASFGQSIRYSSYQNLGQFQRRVYDSFGNLLTSDFPSRTLVGGGPQYEPAFRNPIELNVVDPTRIVFQGSNGVYESTDQGDTISYVSVVGGASAGNYWINQNALVAGGYRNGIPYENVLWVGADNSVFYRGETGTDLLETPVSAPVGIIHDLTVDPDDWTSVFVIDDNSVTLGSNAGTSWADITGNLGEFASSLTSLLFVEGSTTDALIVGTNQGVFASSLDALGLWRPLAIGLPNVLVYDMEWDVARDVLVAGTLGRGAWILDEVSAVVDDLFSSTDVSLEISAANAVRAEGGTGAVTPFTYTVTRSGDLSGIHDVDFSVVGIGVNPADLADFGGLFPSGTIHFDVGEVTQTITIDVVGDYLLEADEEFIVTLTNATGGALITSPTASGMISNDDATLSIVASDASRFELDSGTQDYFFTITRSGFTGSATTVDFTVAGTGAAPADINDFGGQFPSGSVTFAVGETTKSLVISATGDMFVEANEQFAVTLANPTGGTQLATPLAIGTILTDDASITLETISQSLREGQSGSTIYEFVVARIGNGVEDVTFDYAITGFGSNPADAADFGGTLPSGTATLVGNQVTISIPVNGDTELELDEEFLLTISNASNGYQIQQGTAIGTISNDDSIISLSALSSELAEGLTGTTEFLFQVSRTGDLTDAVSVNYIVAGAGPFPADATDFVGGLPTGSIQLAANQDTVTFVVQVSGDTMVEEDEQFSVSINSPTGGAQLGIFTATATLLNDDSEVAISPLAANVAEGDAGQATYTFTVVRNGDTDAAFSVDYNVLGSGANPADGADFGGTLPAGTIAFAQGEVSKTLTIQATGDTLLEQDESFEVRLTNATGPILIEQGSAVGTIINDDATLSLATVTLSQLEGNSTPGVFAFTVVREGWLSESVSVDYSVVGSGTNPAQADDFGDSQPGIAFPSGTLTFAAGENSKVINIPVYGDLQIESEETFTLSLTNPSDNLFLVEDIAVGKIQNDDSIIEIVATIANASEGSLHAYSIRRSGYLAATHTLSWEVAAGQTDPAEPADFIGGAFPANTAVFAPGQTSKLVTFSSADDQDYEPDEQFVVVLTGATNGAQLGVQTVSGTILNNDQPTTQFAPLDINKDGLVDASTDGNLLLSVLFGLPETSLTPFMGSSQLTGTEVVQNVANLGNVLDVNEDGSVDASTDGNLILVVLFDLPNADLARFLGGSVLSVSEVRDNVLALTSLPASGQITSSGDEAILVENAPGQLLRPDFSATCEPDTGTVLRQLDSVEDQFNEQQSIPTDASKEVRLQTSDTETLFEKESLVSRDYFYQSLATDESANIVLESIEIEWITSGVPSLIRSNNDQAEYSGS</sequence>
<proteinExistence type="inferred from homology"/>
<feature type="domain" description="Calx-beta" evidence="10">
    <location>
        <begin position="1356"/>
        <end position="1451"/>
    </location>
</feature>
<dbReference type="InterPro" id="IPR026919">
    <property type="entry name" value="ADGRV1"/>
</dbReference>
<feature type="domain" description="Calx-beta" evidence="10">
    <location>
        <begin position="1935"/>
        <end position="2036"/>
    </location>
</feature>
<feature type="domain" description="Calx-beta" evidence="10">
    <location>
        <begin position="1813"/>
        <end position="1922"/>
    </location>
</feature>
<dbReference type="GO" id="GO:0016020">
    <property type="term" value="C:membrane"/>
    <property type="evidence" value="ECO:0007669"/>
    <property type="project" value="InterPro"/>
</dbReference>
<evidence type="ECO:0000313" key="12">
    <source>
        <dbReference type="Proteomes" id="UP000240009"/>
    </source>
</evidence>
<feature type="compositionally biased region" description="Polar residues" evidence="9">
    <location>
        <begin position="744"/>
        <end position="758"/>
    </location>
</feature>
<evidence type="ECO:0000256" key="4">
    <source>
        <dbReference type="ARBA" id="ARBA00022801"/>
    </source>
</evidence>
<evidence type="ECO:0000256" key="7">
    <source>
        <dbReference type="PROSITE-ProRule" id="PRU01240"/>
    </source>
</evidence>
<dbReference type="SMART" id="SM00237">
    <property type="entry name" value="Calx_beta"/>
    <property type="match status" value="6"/>
</dbReference>
<keyword evidence="6" id="KW-0106">Calcium</keyword>
<comment type="caution">
    <text evidence="11">The sequence shown here is derived from an EMBL/GenBank/DDBJ whole genome shotgun (WGS) entry which is preliminary data.</text>
</comment>
<reference evidence="11 12" key="1">
    <citation type="submission" date="2018-02" db="EMBL/GenBank/DDBJ databases">
        <title>Comparative genomes isolates from brazilian mangrove.</title>
        <authorList>
            <person name="Araujo J.E."/>
            <person name="Taketani R.G."/>
            <person name="Silva M.C.P."/>
            <person name="Loureco M.V."/>
            <person name="Andreote F.D."/>
        </authorList>
    </citation>
    <scope>NUCLEOTIDE SEQUENCE [LARGE SCALE GENOMIC DNA]</scope>
    <source>
        <strain evidence="11 12">HEX-2 MGV</strain>
    </source>
</reference>
<dbReference type="PROSITE" id="PS00136">
    <property type="entry name" value="SUBTILASE_ASP"/>
    <property type="match status" value="1"/>
</dbReference>
<dbReference type="SUPFAM" id="SSF141072">
    <property type="entry name" value="CalX-like"/>
    <property type="match status" value="7"/>
</dbReference>
<protein>
    <recommendedName>
        <fullName evidence="10">Calx-beta domain-containing protein</fullName>
    </recommendedName>
</protein>
<evidence type="ECO:0000259" key="10">
    <source>
        <dbReference type="SMART" id="SM00237"/>
    </source>
</evidence>
<dbReference type="InterPro" id="IPR023828">
    <property type="entry name" value="Peptidase_S8_Ser-AS"/>
</dbReference>
<organism evidence="11 12">
    <name type="scientific">Blastopirellula marina</name>
    <dbReference type="NCBI Taxonomy" id="124"/>
    <lineage>
        <taxon>Bacteria</taxon>
        <taxon>Pseudomonadati</taxon>
        <taxon>Planctomycetota</taxon>
        <taxon>Planctomycetia</taxon>
        <taxon>Pirellulales</taxon>
        <taxon>Pirellulaceae</taxon>
        <taxon>Blastopirellula</taxon>
    </lineage>
</organism>
<keyword evidence="3" id="KW-0677">Repeat</keyword>
<dbReference type="InterPro" id="IPR015500">
    <property type="entry name" value="Peptidase_S8_subtilisin-rel"/>
</dbReference>
<feature type="active site" description="Charge relay system" evidence="7">
    <location>
        <position position="379"/>
    </location>
</feature>
<keyword evidence="5 7" id="KW-0720">Serine protease</keyword>
<keyword evidence="4 7" id="KW-0378">Hydrolase</keyword>
<evidence type="ECO:0000256" key="5">
    <source>
        <dbReference type="ARBA" id="ARBA00022825"/>
    </source>
</evidence>
<feature type="domain" description="Calx-beta" evidence="10">
    <location>
        <begin position="1579"/>
        <end position="1683"/>
    </location>
</feature>
<dbReference type="GO" id="GO:0004930">
    <property type="term" value="F:G protein-coupled receptor activity"/>
    <property type="evidence" value="ECO:0007669"/>
    <property type="project" value="InterPro"/>
</dbReference>
<name>A0A2S8F0Q3_9BACT</name>
<dbReference type="Gene3D" id="2.60.40.2030">
    <property type="match status" value="7"/>
</dbReference>
<dbReference type="InterPro" id="IPR022398">
    <property type="entry name" value="Peptidase_S8_His-AS"/>
</dbReference>
<feature type="domain" description="Calx-beta" evidence="10">
    <location>
        <begin position="1227"/>
        <end position="1334"/>
    </location>
</feature>
<evidence type="ECO:0000256" key="3">
    <source>
        <dbReference type="ARBA" id="ARBA00022737"/>
    </source>
</evidence>